<accession>A0A0C6P9J6</accession>
<evidence type="ECO:0000313" key="4">
    <source>
        <dbReference type="Proteomes" id="UP000007564"/>
    </source>
</evidence>
<dbReference type="OrthoDB" id="5522043at2"/>
<dbReference type="InterPro" id="IPR029069">
    <property type="entry name" value="HotDog_dom_sf"/>
</dbReference>
<protein>
    <submittedName>
        <fullName evidence="3">Putative enoyl-CoA hydratase</fullName>
    </submittedName>
</protein>
<dbReference type="HOGENOM" id="CLU_040078_1_0_4"/>
<dbReference type="GO" id="GO:0044594">
    <property type="term" value="F:17-beta-hydroxysteroid dehydrogenase (NAD+) activity"/>
    <property type="evidence" value="ECO:0007669"/>
    <property type="project" value="TreeGrafter"/>
</dbReference>
<dbReference type="InterPro" id="IPR054357">
    <property type="entry name" value="MFE-2_N"/>
</dbReference>
<sequence length="341" mass="37219">MELDWRPLHGQARGMSLRAFAKVRNKVRIVVDRNRRRFHRMRQFLAYLPAMSIDPRHLLARSFPVIEHAYSLRDTALYALGLGLGADPMDGGQLRYVYEGQDGKSLRAMPTMANILAYPGFWARESDTGITWQKLLHAEQEIHIHAPLPASGRVTGATRITGLWDKGPGKGAFLQQTRDITDAASGQLLASVVQLSLLRGDGGFGEGGSAGAPPAAHAMPEGAPDHVCELATPAQLALIYRLSADLNPLHADPAVAAAAGFARPILHGMALMGVAAHAVLRTVLDYDDTRFQGMRVRFTAPAWPGDTLRTEMWVDGNTVSLRTIAVERDVVVLNNSRVDLR</sequence>
<evidence type="ECO:0000259" key="1">
    <source>
        <dbReference type="Pfam" id="PF01575"/>
    </source>
</evidence>
<dbReference type="PANTHER" id="PTHR13078:SF56">
    <property type="entry name" value="PEROXISOMAL MULTIFUNCTIONAL ENZYME TYPE 2"/>
    <property type="match status" value="1"/>
</dbReference>
<dbReference type="GO" id="GO:0003857">
    <property type="term" value="F:(3S)-3-hydroxyacyl-CoA dehydrogenase (NAD+) activity"/>
    <property type="evidence" value="ECO:0007669"/>
    <property type="project" value="TreeGrafter"/>
</dbReference>
<dbReference type="GO" id="GO:0006635">
    <property type="term" value="P:fatty acid beta-oxidation"/>
    <property type="evidence" value="ECO:0007669"/>
    <property type="project" value="TreeGrafter"/>
</dbReference>
<name>A0A0C6P9J6_BORBO</name>
<evidence type="ECO:0000313" key="3">
    <source>
        <dbReference type="EMBL" id="CCJ54744.1"/>
    </source>
</evidence>
<dbReference type="PANTHER" id="PTHR13078">
    <property type="entry name" value="PEROXISOMAL MULTIFUNCTIONAL ENZYME TYPE 2-RELATED"/>
    <property type="match status" value="1"/>
</dbReference>
<dbReference type="GeneID" id="56480717"/>
<dbReference type="KEGG" id="bbh:BN112_2827"/>
<organism evidence="3 4">
    <name type="scientific">Bordetella bronchiseptica 253</name>
    <dbReference type="NCBI Taxonomy" id="568707"/>
    <lineage>
        <taxon>Bacteria</taxon>
        <taxon>Pseudomonadati</taxon>
        <taxon>Pseudomonadota</taxon>
        <taxon>Betaproteobacteria</taxon>
        <taxon>Burkholderiales</taxon>
        <taxon>Alcaligenaceae</taxon>
        <taxon>Bordetella</taxon>
    </lineage>
</organism>
<dbReference type="Proteomes" id="UP000007564">
    <property type="component" value="Chromosome"/>
</dbReference>
<dbReference type="Pfam" id="PF22622">
    <property type="entry name" value="MFE-2_hydrat-2_N"/>
    <property type="match status" value="1"/>
</dbReference>
<feature type="domain" description="MaoC-like" evidence="1">
    <location>
        <begin position="221"/>
        <end position="333"/>
    </location>
</feature>
<dbReference type="GO" id="GO:0004300">
    <property type="term" value="F:enoyl-CoA hydratase activity"/>
    <property type="evidence" value="ECO:0007669"/>
    <property type="project" value="TreeGrafter"/>
</dbReference>
<dbReference type="InterPro" id="IPR002539">
    <property type="entry name" value="MaoC-like_dom"/>
</dbReference>
<reference evidence="3 4" key="1">
    <citation type="journal article" date="2012" name="BMC Genomics">
        <title>Comparative genomics of the classical Bordetella subspecies: the evolution and exchange of virulence-associated diversity amongst closely related pathogens.</title>
        <authorList>
            <person name="Park J."/>
            <person name="Zhang Y."/>
            <person name="Buboltz A.M."/>
            <person name="Zhang X."/>
            <person name="Schuster S.C."/>
            <person name="Ahuja U."/>
            <person name="Liu M."/>
            <person name="Miller J.F."/>
            <person name="Sebaihia M."/>
            <person name="Bentley S.D."/>
            <person name="Parkhill J."/>
            <person name="Harvill E.T."/>
        </authorList>
    </citation>
    <scope>NUCLEOTIDE SEQUENCE [LARGE SCALE GENOMIC DNA]</scope>
    <source>
        <strain evidence="3 4">253</strain>
    </source>
</reference>
<dbReference type="SUPFAM" id="SSF54637">
    <property type="entry name" value="Thioesterase/thiol ester dehydrase-isomerase"/>
    <property type="match status" value="2"/>
</dbReference>
<evidence type="ECO:0000259" key="2">
    <source>
        <dbReference type="Pfam" id="PF22622"/>
    </source>
</evidence>
<feature type="domain" description="Peroxisomal multifunctional enzyme type 2-like N-terminal" evidence="2">
    <location>
        <begin position="69"/>
        <end position="200"/>
    </location>
</feature>
<dbReference type="EMBL" id="HE965806">
    <property type="protein sequence ID" value="CCJ54744.1"/>
    <property type="molecule type" value="Genomic_DNA"/>
</dbReference>
<dbReference type="RefSeq" id="WP_003807991.1">
    <property type="nucleotide sequence ID" value="NC_019382.1"/>
</dbReference>
<dbReference type="CDD" id="cd03448">
    <property type="entry name" value="HDE_HSD"/>
    <property type="match status" value="1"/>
</dbReference>
<dbReference type="Pfam" id="PF01575">
    <property type="entry name" value="MaoC_dehydratas"/>
    <property type="match status" value="1"/>
</dbReference>
<dbReference type="AlphaFoldDB" id="A0A0C6P9J6"/>
<dbReference type="Gene3D" id="3.10.129.10">
    <property type="entry name" value="Hotdog Thioesterase"/>
    <property type="match status" value="1"/>
</dbReference>
<gene>
    <name evidence="3" type="ORF">BN112_2827</name>
</gene>
<proteinExistence type="predicted"/>